<evidence type="ECO:0008006" key="4">
    <source>
        <dbReference type="Google" id="ProtNLM"/>
    </source>
</evidence>
<keyword evidence="1" id="KW-1133">Transmembrane helix</keyword>
<gene>
    <name evidence="2" type="ORF">GCM10009744_41340</name>
</gene>
<sequence>MKRFSERLSTLSEGAKRAEEIIEAVQAKDRTRPDARRKSNGKHFAGWIMSNGVPALLLGRAVVMHYRQRRNKHHQGHEHHHGHR</sequence>
<evidence type="ECO:0000313" key="2">
    <source>
        <dbReference type="EMBL" id="GAA1646095.1"/>
    </source>
</evidence>
<keyword evidence="1" id="KW-0472">Membrane</keyword>
<evidence type="ECO:0000256" key="1">
    <source>
        <dbReference type="SAM" id="Phobius"/>
    </source>
</evidence>
<dbReference type="EMBL" id="BAAANE010000007">
    <property type="protein sequence ID" value="GAA1646095.1"/>
    <property type="molecule type" value="Genomic_DNA"/>
</dbReference>
<protein>
    <recommendedName>
        <fullName evidence="4">DUF3618 domain-containing protein</fullName>
    </recommendedName>
</protein>
<proteinExistence type="predicted"/>
<evidence type="ECO:0000313" key="3">
    <source>
        <dbReference type="Proteomes" id="UP001501319"/>
    </source>
</evidence>
<organism evidence="2 3">
    <name type="scientific">Kribbella alba</name>
    <dbReference type="NCBI Taxonomy" id="190197"/>
    <lineage>
        <taxon>Bacteria</taxon>
        <taxon>Bacillati</taxon>
        <taxon>Actinomycetota</taxon>
        <taxon>Actinomycetes</taxon>
        <taxon>Propionibacteriales</taxon>
        <taxon>Kribbellaceae</taxon>
        <taxon>Kribbella</taxon>
    </lineage>
</organism>
<name>A0ABP4RDY0_9ACTN</name>
<feature type="transmembrane region" description="Helical" evidence="1">
    <location>
        <begin position="44"/>
        <end position="63"/>
    </location>
</feature>
<keyword evidence="1" id="KW-0812">Transmembrane</keyword>
<accession>A0ABP4RDY0</accession>
<dbReference type="Proteomes" id="UP001501319">
    <property type="component" value="Unassembled WGS sequence"/>
</dbReference>
<dbReference type="RefSeq" id="WP_344113415.1">
    <property type="nucleotide sequence ID" value="NZ_BAAANE010000007.1"/>
</dbReference>
<keyword evidence="3" id="KW-1185">Reference proteome</keyword>
<reference evidence="3" key="1">
    <citation type="journal article" date="2019" name="Int. J. Syst. Evol. Microbiol.">
        <title>The Global Catalogue of Microorganisms (GCM) 10K type strain sequencing project: providing services to taxonomists for standard genome sequencing and annotation.</title>
        <authorList>
            <consortium name="The Broad Institute Genomics Platform"/>
            <consortium name="The Broad Institute Genome Sequencing Center for Infectious Disease"/>
            <person name="Wu L."/>
            <person name="Ma J."/>
        </authorList>
    </citation>
    <scope>NUCLEOTIDE SEQUENCE [LARGE SCALE GENOMIC DNA]</scope>
    <source>
        <strain evidence="3">JCM 14306</strain>
    </source>
</reference>
<comment type="caution">
    <text evidence="2">The sequence shown here is derived from an EMBL/GenBank/DDBJ whole genome shotgun (WGS) entry which is preliminary data.</text>
</comment>